<evidence type="ECO:0000313" key="1">
    <source>
        <dbReference type="EMBL" id="KAG8199434.1"/>
    </source>
</evidence>
<accession>A0AAV6VUQ9</accession>
<reference evidence="1 2" key="1">
    <citation type="journal article" date="2022" name="Nat. Ecol. Evol.">
        <title>A masculinizing supergene underlies an exaggerated male reproductive morph in a spider.</title>
        <authorList>
            <person name="Hendrickx F."/>
            <person name="De Corte Z."/>
            <person name="Sonet G."/>
            <person name="Van Belleghem S.M."/>
            <person name="Kostlbacher S."/>
            <person name="Vangestel C."/>
        </authorList>
    </citation>
    <scope>NUCLEOTIDE SEQUENCE [LARGE SCALE GENOMIC DNA]</scope>
    <source>
        <strain evidence="1">W744_W776</strain>
    </source>
</reference>
<dbReference type="EMBL" id="JAFNEN010000027">
    <property type="protein sequence ID" value="KAG8199434.1"/>
    <property type="molecule type" value="Genomic_DNA"/>
</dbReference>
<name>A0AAV6VUQ9_9ARAC</name>
<protein>
    <submittedName>
        <fullName evidence="1">Uncharacterized protein</fullName>
    </submittedName>
</protein>
<keyword evidence="2" id="KW-1185">Reference proteome</keyword>
<gene>
    <name evidence="1" type="ORF">JTE90_000302</name>
</gene>
<dbReference type="AlphaFoldDB" id="A0AAV6VUQ9"/>
<proteinExistence type="predicted"/>
<comment type="caution">
    <text evidence="1">The sequence shown here is derived from an EMBL/GenBank/DDBJ whole genome shotgun (WGS) entry which is preliminary data.</text>
</comment>
<organism evidence="1 2">
    <name type="scientific">Oedothorax gibbosus</name>
    <dbReference type="NCBI Taxonomy" id="931172"/>
    <lineage>
        <taxon>Eukaryota</taxon>
        <taxon>Metazoa</taxon>
        <taxon>Ecdysozoa</taxon>
        <taxon>Arthropoda</taxon>
        <taxon>Chelicerata</taxon>
        <taxon>Arachnida</taxon>
        <taxon>Araneae</taxon>
        <taxon>Araneomorphae</taxon>
        <taxon>Entelegynae</taxon>
        <taxon>Araneoidea</taxon>
        <taxon>Linyphiidae</taxon>
        <taxon>Erigoninae</taxon>
        <taxon>Oedothorax</taxon>
    </lineage>
</organism>
<evidence type="ECO:0000313" key="2">
    <source>
        <dbReference type="Proteomes" id="UP000827092"/>
    </source>
</evidence>
<dbReference type="Proteomes" id="UP000827092">
    <property type="component" value="Unassembled WGS sequence"/>
</dbReference>
<sequence>MFLDHPSSAPQLDPLEWGEFEFAVDWKNPGFRDIYNGSPQRQQEIKEEWRFGNYPKRSKWPRKWTSRVQKKQHQLSQWIFLQHRRG</sequence>